<name>C0BRN5_BIFPS</name>
<sequence>MRIKLTNVRTINGIRQANSTDSIQTTNISSLADTRAHSRPHLHWMKNLESRHCLLSTIMATRANR</sequence>
<comment type="caution">
    <text evidence="1">The sequence shown here is derived from an EMBL/GenBank/DDBJ whole genome shotgun (WGS) entry which is preliminary data.</text>
</comment>
<dbReference type="AlphaFoldDB" id="C0BRN5"/>
<reference evidence="1 2" key="1">
    <citation type="submission" date="2009-02" db="EMBL/GenBank/DDBJ databases">
        <title>Draft genome sequence of Bifidobacterium pseudocatenulatum (DSM 20438).</title>
        <authorList>
            <person name="Sudarsanam P."/>
            <person name="Ley R."/>
            <person name="Guruge J."/>
            <person name="Turnbaugh P.J."/>
            <person name="Mahowald M."/>
            <person name="Liep D."/>
            <person name="Gordon J."/>
        </authorList>
    </citation>
    <scope>NUCLEOTIDE SEQUENCE [LARGE SCALE GENOMIC DNA]</scope>
    <source>
        <strain evidence="1 2">DSM 20438</strain>
    </source>
</reference>
<protein>
    <submittedName>
        <fullName evidence="1">Uncharacterized protein</fullName>
    </submittedName>
</protein>
<evidence type="ECO:0000313" key="2">
    <source>
        <dbReference type="Proteomes" id="UP000003875"/>
    </source>
</evidence>
<dbReference type="Proteomes" id="UP000003875">
    <property type="component" value="Unassembled WGS sequence"/>
</dbReference>
<evidence type="ECO:0000313" key="1">
    <source>
        <dbReference type="EMBL" id="EEG71329.1"/>
    </source>
</evidence>
<proteinExistence type="predicted"/>
<reference evidence="1 2" key="2">
    <citation type="submission" date="2009-02" db="EMBL/GenBank/DDBJ databases">
        <authorList>
            <person name="Fulton L."/>
            <person name="Clifton S."/>
            <person name="Fulton B."/>
            <person name="Xu J."/>
            <person name="Minx P."/>
            <person name="Pepin K.H."/>
            <person name="Johnson M."/>
            <person name="Bhonagiri V."/>
            <person name="Nash W.E."/>
            <person name="Mardis E.R."/>
            <person name="Wilson R.K."/>
        </authorList>
    </citation>
    <scope>NUCLEOTIDE SEQUENCE [LARGE SCALE GENOMIC DNA]</scope>
    <source>
        <strain evidence="1 2">DSM 20438</strain>
    </source>
</reference>
<organism evidence="1 2">
    <name type="scientific">Bifidobacterium pseudocatenulatum DSM 20438 = JCM 1200 = LMG 10505</name>
    <dbReference type="NCBI Taxonomy" id="547043"/>
    <lineage>
        <taxon>Bacteria</taxon>
        <taxon>Bacillati</taxon>
        <taxon>Actinomycetota</taxon>
        <taxon>Actinomycetes</taxon>
        <taxon>Bifidobacteriales</taxon>
        <taxon>Bifidobacteriaceae</taxon>
        <taxon>Bifidobacterium</taxon>
    </lineage>
</organism>
<dbReference type="EMBL" id="ABXX02000002">
    <property type="protein sequence ID" value="EEG71329.1"/>
    <property type="molecule type" value="Genomic_DNA"/>
</dbReference>
<accession>C0BRN5</accession>
<gene>
    <name evidence="1" type="ORF">BIFPSEUDO_03299</name>
</gene>